<dbReference type="AlphaFoldDB" id="A0A9P6HA42"/>
<dbReference type="PANTHER" id="PTHR23403:SF1">
    <property type="entry name" value="TREHALASE"/>
    <property type="match status" value="1"/>
</dbReference>
<reference evidence="6" key="2">
    <citation type="submission" date="2020-11" db="EMBL/GenBank/DDBJ databases">
        <authorList>
            <consortium name="DOE Joint Genome Institute"/>
            <person name="Kuo A."/>
            <person name="Miyauchi S."/>
            <person name="Kiss E."/>
            <person name="Drula E."/>
            <person name="Kohler A."/>
            <person name="Sanchez-Garcia M."/>
            <person name="Andreopoulos B."/>
            <person name="Barry K.W."/>
            <person name="Bonito G."/>
            <person name="Buee M."/>
            <person name="Carver A."/>
            <person name="Chen C."/>
            <person name="Cichocki N."/>
            <person name="Clum A."/>
            <person name="Culley D."/>
            <person name="Crous P.W."/>
            <person name="Fauchery L."/>
            <person name="Girlanda M."/>
            <person name="Hayes R."/>
            <person name="Keri Z."/>
            <person name="Labutti K."/>
            <person name="Lipzen A."/>
            <person name="Lombard V."/>
            <person name="Magnuson J."/>
            <person name="Maillard F."/>
            <person name="Morin E."/>
            <person name="Murat C."/>
            <person name="Nolan M."/>
            <person name="Ohm R."/>
            <person name="Pangilinan J."/>
            <person name="Pereira M."/>
            <person name="Perotto S."/>
            <person name="Peter M."/>
            <person name="Riley R."/>
            <person name="Sitrit Y."/>
            <person name="Stielow B."/>
            <person name="Szollosi G."/>
            <person name="Zifcakova L."/>
            <person name="Stursova M."/>
            <person name="Spatafora J.W."/>
            <person name="Tedersoo L."/>
            <person name="Vaario L.-M."/>
            <person name="Yamada A."/>
            <person name="Yan M."/>
            <person name="Wang P."/>
            <person name="Xu J."/>
            <person name="Bruns T."/>
            <person name="Baldrian P."/>
            <person name="Vilgalys R."/>
            <person name="Henrissat B."/>
            <person name="Grigoriev I.V."/>
            <person name="Hibbett D."/>
            <person name="Nagy L.G."/>
            <person name="Martin F.M."/>
        </authorList>
    </citation>
    <scope>NUCLEOTIDE SEQUENCE</scope>
    <source>
        <strain evidence="6">UH-Tt-Lm1</strain>
    </source>
</reference>
<evidence type="ECO:0000256" key="5">
    <source>
        <dbReference type="SAM" id="Phobius"/>
    </source>
</evidence>
<dbReference type="EC" id="3.2.1.28" evidence="2"/>
<evidence type="ECO:0000256" key="3">
    <source>
        <dbReference type="ARBA" id="ARBA00030473"/>
    </source>
</evidence>
<evidence type="ECO:0000313" key="7">
    <source>
        <dbReference type="Proteomes" id="UP000736335"/>
    </source>
</evidence>
<dbReference type="PANTHER" id="PTHR23403">
    <property type="entry name" value="TREHALASE"/>
    <property type="match status" value="1"/>
</dbReference>
<comment type="similarity">
    <text evidence="1">Belongs to the glycosyl hydrolase 37 family.</text>
</comment>
<keyword evidence="5" id="KW-1133">Transmembrane helix</keyword>
<dbReference type="InterPro" id="IPR001661">
    <property type="entry name" value="Glyco_hydro_37"/>
</dbReference>
<dbReference type="InterPro" id="IPR008928">
    <property type="entry name" value="6-hairpin_glycosidase_sf"/>
</dbReference>
<organism evidence="6 7">
    <name type="scientific">Thelephora terrestris</name>
    <dbReference type="NCBI Taxonomy" id="56493"/>
    <lineage>
        <taxon>Eukaryota</taxon>
        <taxon>Fungi</taxon>
        <taxon>Dikarya</taxon>
        <taxon>Basidiomycota</taxon>
        <taxon>Agaricomycotina</taxon>
        <taxon>Agaricomycetes</taxon>
        <taxon>Thelephorales</taxon>
        <taxon>Thelephoraceae</taxon>
        <taxon>Thelephora</taxon>
    </lineage>
</organism>
<accession>A0A9P6HA42</accession>
<evidence type="ECO:0000256" key="2">
    <source>
        <dbReference type="ARBA" id="ARBA00012757"/>
    </source>
</evidence>
<gene>
    <name evidence="6" type="ORF">BJ322DRAFT_1161667</name>
</gene>
<dbReference type="Pfam" id="PF01204">
    <property type="entry name" value="Trehalase"/>
    <property type="match status" value="1"/>
</dbReference>
<keyword evidence="7" id="KW-1185">Reference proteome</keyword>
<evidence type="ECO:0000256" key="1">
    <source>
        <dbReference type="ARBA" id="ARBA00005615"/>
    </source>
</evidence>
<proteinExistence type="inferred from homology"/>
<dbReference type="GO" id="GO:0004555">
    <property type="term" value="F:alpha,alpha-trehalase activity"/>
    <property type="evidence" value="ECO:0007669"/>
    <property type="project" value="UniProtKB-EC"/>
</dbReference>
<evidence type="ECO:0000313" key="6">
    <source>
        <dbReference type="EMBL" id="KAF9781748.1"/>
    </source>
</evidence>
<dbReference type="EMBL" id="WIUZ02000013">
    <property type="protein sequence ID" value="KAF9781748.1"/>
    <property type="molecule type" value="Genomic_DNA"/>
</dbReference>
<comment type="caution">
    <text evidence="6">The sequence shown here is derived from an EMBL/GenBank/DDBJ whole genome shotgun (WGS) entry which is preliminary data.</text>
</comment>
<dbReference type="InterPro" id="IPR012341">
    <property type="entry name" value="6hp_glycosidase-like_sf"/>
</dbReference>
<protein>
    <recommendedName>
        <fullName evidence="2">alpha,alpha-trehalase</fullName>
        <ecNumber evidence="2">3.2.1.28</ecNumber>
    </recommendedName>
    <alternativeName>
        <fullName evidence="3">Alpha,alpha-trehalase</fullName>
    </alternativeName>
    <alternativeName>
        <fullName evidence="4">Alpha,alpha-trehalose glucohydrolase</fullName>
    </alternativeName>
</protein>
<feature type="transmembrane region" description="Helical" evidence="5">
    <location>
        <begin position="186"/>
        <end position="206"/>
    </location>
</feature>
<dbReference type="GO" id="GO:0005993">
    <property type="term" value="P:trehalose catabolic process"/>
    <property type="evidence" value="ECO:0007669"/>
    <property type="project" value="TreeGrafter"/>
</dbReference>
<dbReference type="OrthoDB" id="3542292at2759"/>
<keyword evidence="5" id="KW-0472">Membrane</keyword>
<dbReference type="SUPFAM" id="SSF48208">
    <property type="entry name" value="Six-hairpin glycosidases"/>
    <property type="match status" value="1"/>
</dbReference>
<dbReference type="Proteomes" id="UP000736335">
    <property type="component" value="Unassembled WGS sequence"/>
</dbReference>
<name>A0A9P6HA42_9AGAM</name>
<sequence length="208" mass="21725">MGFTERLAATSHIALEALRNLPRNLTTNAVPNGKPFDLVPTREDISKFNGTVVNGGTAENGEGWGQTLQRELANRYTAAAFCSWWATGGLIPNVLPRKSNQDLHLTGSLNNTGNMFENFSNLDIDPAGSGGEYTVQAGFGWTNGVALWVASPHGDILDTSKCPNITANAVSNESNSGGNTSGGASGAASVTVSVVLAMVVSGVMLWRG</sequence>
<evidence type="ECO:0000256" key="4">
    <source>
        <dbReference type="ARBA" id="ARBA00031637"/>
    </source>
</evidence>
<keyword evidence="5" id="KW-0812">Transmembrane</keyword>
<reference evidence="6" key="1">
    <citation type="journal article" date="2020" name="Nat. Commun.">
        <title>Large-scale genome sequencing of mycorrhizal fungi provides insights into the early evolution of symbiotic traits.</title>
        <authorList>
            <person name="Miyauchi S."/>
            <person name="Kiss E."/>
            <person name="Kuo A."/>
            <person name="Drula E."/>
            <person name="Kohler A."/>
            <person name="Sanchez-Garcia M."/>
            <person name="Morin E."/>
            <person name="Andreopoulos B."/>
            <person name="Barry K.W."/>
            <person name="Bonito G."/>
            <person name="Buee M."/>
            <person name="Carver A."/>
            <person name="Chen C."/>
            <person name="Cichocki N."/>
            <person name="Clum A."/>
            <person name="Culley D."/>
            <person name="Crous P.W."/>
            <person name="Fauchery L."/>
            <person name="Girlanda M."/>
            <person name="Hayes R.D."/>
            <person name="Keri Z."/>
            <person name="LaButti K."/>
            <person name="Lipzen A."/>
            <person name="Lombard V."/>
            <person name="Magnuson J."/>
            <person name="Maillard F."/>
            <person name="Murat C."/>
            <person name="Nolan M."/>
            <person name="Ohm R.A."/>
            <person name="Pangilinan J."/>
            <person name="Pereira M.F."/>
            <person name="Perotto S."/>
            <person name="Peter M."/>
            <person name="Pfister S."/>
            <person name="Riley R."/>
            <person name="Sitrit Y."/>
            <person name="Stielow J.B."/>
            <person name="Szollosi G."/>
            <person name="Zifcakova L."/>
            <person name="Stursova M."/>
            <person name="Spatafora J.W."/>
            <person name="Tedersoo L."/>
            <person name="Vaario L.M."/>
            <person name="Yamada A."/>
            <person name="Yan M."/>
            <person name="Wang P."/>
            <person name="Xu J."/>
            <person name="Bruns T."/>
            <person name="Baldrian P."/>
            <person name="Vilgalys R."/>
            <person name="Dunand C."/>
            <person name="Henrissat B."/>
            <person name="Grigoriev I.V."/>
            <person name="Hibbett D."/>
            <person name="Nagy L.G."/>
            <person name="Martin F.M."/>
        </authorList>
    </citation>
    <scope>NUCLEOTIDE SEQUENCE</scope>
    <source>
        <strain evidence="6">UH-Tt-Lm1</strain>
    </source>
</reference>
<dbReference type="Gene3D" id="1.50.10.10">
    <property type="match status" value="1"/>
</dbReference>